<dbReference type="Gene3D" id="1.10.287.1490">
    <property type="match status" value="1"/>
</dbReference>
<reference evidence="11" key="2">
    <citation type="submission" date="2025-08" db="UniProtKB">
        <authorList>
            <consortium name="Ensembl"/>
        </authorList>
    </citation>
    <scope>IDENTIFICATION</scope>
</reference>
<dbReference type="PANTHER" id="PTHR15896:SF8">
    <property type="entry name" value="GOLGI MEMBRANE PROTEIN 1"/>
    <property type="match status" value="1"/>
</dbReference>
<feature type="transmembrane region" description="Helical" evidence="10">
    <location>
        <begin position="39"/>
        <end position="56"/>
    </location>
</feature>
<keyword evidence="12" id="KW-1185">Reference proteome</keyword>
<feature type="compositionally biased region" description="Basic and acidic residues" evidence="9">
    <location>
        <begin position="372"/>
        <end position="382"/>
    </location>
</feature>
<sequence length="414" mass="46050">MYIVQKRAECMLTLVLFHLQISMGALGNGRRGGRSPPLLIGALIACILVLGFNYWVSSSRNLELQTKLYDLESQVRRGAAERGAAEMKKNAFQDELQRQKERMEHMESSYKKQLEGTQNTCTQEKGTLQKNISSSTKTVQQLKGQLSQLNNDLGKLQKELQNCQGNIKTLNKKLIYDMTHCNAELKSQKEQCDSRVAAAESEAIKKLKNPLPPPKKSSQLENTLDKVDKVNEAAYEEVKAPNDLNQTASLTLNEALELLTNDVIVEKAKASSKEEPHSVPPAAADKADGLPPPPEGAVFTDEAEAEILKNNLAEDENFEVMDLHDEAAQTQERESDLEGILMSKNGEETPPAQMPDEPVEYLAEEQGVGVLNEEKQPKKQPEDIDLEQELSDYNGDDENEGEFEADKQAQLAQN</sequence>
<evidence type="ECO:0000256" key="10">
    <source>
        <dbReference type="SAM" id="Phobius"/>
    </source>
</evidence>
<dbReference type="OMA" id="CQGNINT"/>
<dbReference type="GO" id="GO:0005794">
    <property type="term" value="C:Golgi apparatus"/>
    <property type="evidence" value="ECO:0007669"/>
    <property type="project" value="TreeGrafter"/>
</dbReference>
<evidence type="ECO:0000256" key="6">
    <source>
        <dbReference type="ARBA" id="ARBA00023054"/>
    </source>
</evidence>
<evidence type="ECO:0000256" key="4">
    <source>
        <dbReference type="ARBA" id="ARBA00022968"/>
    </source>
</evidence>
<organism evidence="11 12">
    <name type="scientific">Takifugu rubripes</name>
    <name type="common">Japanese pufferfish</name>
    <name type="synonym">Fugu rubripes</name>
    <dbReference type="NCBI Taxonomy" id="31033"/>
    <lineage>
        <taxon>Eukaryota</taxon>
        <taxon>Metazoa</taxon>
        <taxon>Chordata</taxon>
        <taxon>Craniata</taxon>
        <taxon>Vertebrata</taxon>
        <taxon>Euteleostomi</taxon>
        <taxon>Actinopterygii</taxon>
        <taxon>Neopterygii</taxon>
        <taxon>Teleostei</taxon>
        <taxon>Neoteleostei</taxon>
        <taxon>Acanthomorphata</taxon>
        <taxon>Eupercaria</taxon>
        <taxon>Tetraodontiformes</taxon>
        <taxon>Tetradontoidea</taxon>
        <taxon>Tetraodontidae</taxon>
        <taxon>Takifugu</taxon>
    </lineage>
</organism>
<feature type="compositionally biased region" description="Basic and acidic residues" evidence="9">
    <location>
        <begin position="321"/>
        <end position="336"/>
    </location>
</feature>
<dbReference type="PANTHER" id="PTHR15896">
    <property type="entry name" value="GOLGI PHOSPHOPROTEIN 2/GP73-RELATED"/>
    <property type="match status" value="1"/>
</dbReference>
<evidence type="ECO:0000256" key="9">
    <source>
        <dbReference type="SAM" id="MobiDB-lite"/>
    </source>
</evidence>
<dbReference type="PRINTS" id="PR02084">
    <property type="entry name" value="GOLM1CASC4"/>
</dbReference>
<keyword evidence="4" id="KW-0735">Signal-anchor</keyword>
<evidence type="ECO:0000256" key="8">
    <source>
        <dbReference type="SAM" id="Coils"/>
    </source>
</evidence>
<evidence type="ECO:0000256" key="5">
    <source>
        <dbReference type="ARBA" id="ARBA00022989"/>
    </source>
</evidence>
<dbReference type="GO" id="GO:0016020">
    <property type="term" value="C:membrane"/>
    <property type="evidence" value="ECO:0007669"/>
    <property type="project" value="UniProtKB-SubCell"/>
</dbReference>
<reference evidence="11 12" key="1">
    <citation type="journal article" date="2011" name="Genome Biol. Evol.">
        <title>Integration of the genetic map and genome assembly of fugu facilitates insights into distinct features of genome evolution in teleosts and mammals.</title>
        <authorList>
            <person name="Kai W."/>
            <person name="Kikuchi K."/>
            <person name="Tohari S."/>
            <person name="Chew A.K."/>
            <person name="Tay A."/>
            <person name="Fujiwara A."/>
            <person name="Hosoya S."/>
            <person name="Suetake H."/>
            <person name="Naruse K."/>
            <person name="Brenner S."/>
            <person name="Suzuki Y."/>
            <person name="Venkatesh B."/>
        </authorList>
    </citation>
    <scope>NUCLEOTIDE SEQUENCE [LARGE SCALE GENOMIC DNA]</scope>
</reference>
<dbReference type="InParanoid" id="A0A3B5KL43"/>
<keyword evidence="5 10" id="KW-1133">Transmembrane helix</keyword>
<dbReference type="InterPro" id="IPR026139">
    <property type="entry name" value="GOLM1/CASC4"/>
</dbReference>
<proteinExistence type="inferred from homology"/>
<dbReference type="GeneTree" id="ENSGT00530000063675"/>
<evidence type="ECO:0000256" key="7">
    <source>
        <dbReference type="ARBA" id="ARBA00023136"/>
    </source>
</evidence>
<keyword evidence="7 10" id="KW-0472">Membrane</keyword>
<dbReference type="Ensembl" id="ENSTRUT00000051110.2">
    <property type="protein sequence ID" value="ENSTRUP00000056153.2"/>
    <property type="gene ID" value="ENSTRUG00000024708.2"/>
</dbReference>
<evidence type="ECO:0000256" key="3">
    <source>
        <dbReference type="ARBA" id="ARBA00022692"/>
    </source>
</evidence>
<comment type="subcellular location">
    <subcellularLocation>
        <location evidence="1">Membrane</location>
        <topology evidence="1">Single-pass type II membrane protein</topology>
    </subcellularLocation>
</comment>
<gene>
    <name evidence="11" type="primary">GOLM1</name>
</gene>
<dbReference type="AlphaFoldDB" id="A0A3B5KL43"/>
<comment type="similarity">
    <text evidence="2">Belongs to the GOLM family.</text>
</comment>
<keyword evidence="3 10" id="KW-0812">Transmembrane</keyword>
<evidence type="ECO:0000256" key="2">
    <source>
        <dbReference type="ARBA" id="ARBA00007474"/>
    </source>
</evidence>
<feature type="coiled-coil region" evidence="8">
    <location>
        <begin position="82"/>
        <end position="202"/>
    </location>
</feature>
<evidence type="ECO:0000313" key="11">
    <source>
        <dbReference type="Ensembl" id="ENSTRUP00000056153.2"/>
    </source>
</evidence>
<feature type="region of interest" description="Disordered" evidence="9">
    <location>
        <begin position="269"/>
        <end position="297"/>
    </location>
</feature>
<reference evidence="11" key="3">
    <citation type="submission" date="2025-09" db="UniProtKB">
        <authorList>
            <consortium name="Ensembl"/>
        </authorList>
    </citation>
    <scope>IDENTIFICATION</scope>
</reference>
<protein>
    <submittedName>
        <fullName evidence="11">Golgi membrane protein 1</fullName>
    </submittedName>
</protein>
<feature type="compositionally biased region" description="Acidic residues" evidence="9">
    <location>
        <begin position="383"/>
        <end position="403"/>
    </location>
</feature>
<dbReference type="FunCoup" id="A0A3B5KL43">
    <property type="interactions" value="585"/>
</dbReference>
<dbReference type="Proteomes" id="UP000005226">
    <property type="component" value="Chromosome 21"/>
</dbReference>
<name>A0A3B5KL43_TAKRU</name>
<evidence type="ECO:0000256" key="1">
    <source>
        <dbReference type="ARBA" id="ARBA00004606"/>
    </source>
</evidence>
<keyword evidence="6 8" id="KW-0175">Coiled coil</keyword>
<evidence type="ECO:0000313" key="12">
    <source>
        <dbReference type="Proteomes" id="UP000005226"/>
    </source>
</evidence>
<accession>A0A3B5KL43</accession>
<feature type="region of interest" description="Disordered" evidence="9">
    <location>
        <begin position="313"/>
        <end position="414"/>
    </location>
</feature>